<dbReference type="STRING" id="6184.A0A430QTT7"/>
<evidence type="ECO:0000313" key="1">
    <source>
        <dbReference type="EMBL" id="RTG91120.1"/>
    </source>
</evidence>
<proteinExistence type="predicted"/>
<sequence length="112" mass="12326">LSALIVSSFGAILTWGRDTITRELDDVIGPMIKKMYGEEVAQDFTDMASGILQLTSNVYTLCFIFLFFGFCPFGFILFILGLVSLAICLFGFCGACCKSILCLRVVCLKLII</sequence>
<comment type="caution">
    <text evidence="1">The sequence shown here is derived from an EMBL/GenBank/DDBJ whole genome shotgun (WGS) entry which is preliminary data.</text>
</comment>
<dbReference type="Proteomes" id="UP000290809">
    <property type="component" value="Unassembled WGS sequence"/>
</dbReference>
<evidence type="ECO:0000313" key="2">
    <source>
        <dbReference type="Proteomes" id="UP000290809"/>
    </source>
</evidence>
<keyword evidence="2" id="KW-1185">Reference proteome</keyword>
<reference evidence="1 2" key="1">
    <citation type="journal article" date="2019" name="PLoS Pathog.">
        <title>Genome sequence of the bovine parasite Schistosoma bovis Tanzania.</title>
        <authorList>
            <person name="Oey H."/>
            <person name="Zakrzewski M."/>
            <person name="Gobert G."/>
            <person name="Gravermann K."/>
            <person name="Stoye J."/>
            <person name="Jones M."/>
            <person name="Mcmanus D."/>
            <person name="Krause L."/>
        </authorList>
    </citation>
    <scope>NUCLEOTIDE SEQUENCE [LARGE SCALE GENOMIC DNA]</scope>
    <source>
        <strain evidence="1 2">TAN1997</strain>
    </source>
</reference>
<gene>
    <name evidence="1" type="ORF">DC041_0010911</name>
</gene>
<feature type="non-terminal residue" evidence="1">
    <location>
        <position position="1"/>
    </location>
</feature>
<dbReference type="AlphaFoldDB" id="A0A430QTT7"/>
<accession>A0A430QTT7</accession>
<protein>
    <submittedName>
        <fullName evidence="1">Uncharacterized protein</fullName>
    </submittedName>
</protein>
<dbReference type="EMBL" id="QMKO01000569">
    <property type="protein sequence ID" value="RTG91120.1"/>
    <property type="molecule type" value="Genomic_DNA"/>
</dbReference>
<organism evidence="1 2">
    <name type="scientific">Schistosoma bovis</name>
    <name type="common">Blood fluke</name>
    <dbReference type="NCBI Taxonomy" id="6184"/>
    <lineage>
        <taxon>Eukaryota</taxon>
        <taxon>Metazoa</taxon>
        <taxon>Spiralia</taxon>
        <taxon>Lophotrochozoa</taxon>
        <taxon>Platyhelminthes</taxon>
        <taxon>Trematoda</taxon>
        <taxon>Digenea</taxon>
        <taxon>Strigeidida</taxon>
        <taxon>Schistosomatoidea</taxon>
        <taxon>Schistosomatidae</taxon>
        <taxon>Schistosoma</taxon>
    </lineage>
</organism>
<name>A0A430QTT7_SCHBO</name>